<keyword evidence="2" id="KW-1185">Reference proteome</keyword>
<protein>
    <submittedName>
        <fullName evidence="1">Late control protein</fullName>
    </submittedName>
</protein>
<proteinExistence type="predicted"/>
<dbReference type="GeneID" id="78559250"/>
<accession>A0ABX8IRU9</accession>
<reference evidence="1 2" key="1">
    <citation type="submission" date="2021-06" db="EMBL/GenBank/DDBJ databases">
        <title>Microbial metabolic specificity influences pelagic lipid remineralization.</title>
        <authorList>
            <person name="Behrendt L."/>
            <person name="Hunter J.E."/>
            <person name="Alcolombri U."/>
            <person name="Smriga S."/>
            <person name="Mincer T."/>
            <person name="Lowenstein D.P."/>
            <person name="Peaudecerf F.J."/>
            <person name="Fernandez V.I."/>
            <person name="Fredricks H."/>
            <person name="Almblad H."/>
            <person name="Harrison J.J."/>
            <person name="Stocker R."/>
            <person name="Van Mooy B.A.S."/>
        </authorList>
    </citation>
    <scope>NUCLEOTIDE SEQUENCE [LARGE SCALE GENOMIC DNA]</scope>
    <source>
        <strain evidence="1 2">HP15-B</strain>
    </source>
</reference>
<dbReference type="SUPFAM" id="SSF69279">
    <property type="entry name" value="Phage tail proteins"/>
    <property type="match status" value="1"/>
</dbReference>
<gene>
    <name evidence="1" type="ORF">KQ249_07365</name>
</gene>
<dbReference type="Pfam" id="PF05954">
    <property type="entry name" value="Phage_GPD"/>
    <property type="match status" value="1"/>
</dbReference>
<organism evidence="1 2">
    <name type="scientific">Marinobacter adhaerens</name>
    <dbReference type="NCBI Taxonomy" id="1033846"/>
    <lineage>
        <taxon>Bacteria</taxon>
        <taxon>Pseudomonadati</taxon>
        <taxon>Pseudomonadota</taxon>
        <taxon>Gammaproteobacteria</taxon>
        <taxon>Pseudomonadales</taxon>
        <taxon>Marinobacteraceae</taxon>
        <taxon>Marinobacter</taxon>
    </lineage>
</organism>
<dbReference type="Proteomes" id="UP000683442">
    <property type="component" value="Chromosome"/>
</dbReference>
<name>A0ABX8IRU9_9GAMM</name>
<dbReference type="EMBL" id="CP076686">
    <property type="protein sequence ID" value="QWV14402.1"/>
    <property type="molecule type" value="Genomic_DNA"/>
</dbReference>
<evidence type="ECO:0000313" key="1">
    <source>
        <dbReference type="EMBL" id="QWV14402.1"/>
    </source>
</evidence>
<sequence>MGLKPSFRIQANNSDITEAIRSRFRSMTITDVAGVTSDSLRISLSDHDRDNPIIIPPTGAELEVWIGYDDAATRMGLFVVSGIDLSGPPDSMVIKAKAAPQKQSAGGKTALQTRKTRSWDAGLTLGGLVQTIATEHNMTAAVPTDLATEVLPHYDQVGESDMNLLTRVAKTYDAIAKPAGGQLIITKRAESQTVSGDPLPAISLARKDLTDWSVSIEERESFGTIQAHWHDKDAAEEKTVTAGSGEPVKILRGQFRTAEEAQAAANAEKRKADRGNAKLSASLPGRTDIIAESRLAISGVRPGVNGDWLVTKVTHAIDSGGYRISINAETPQ</sequence>
<evidence type="ECO:0000313" key="2">
    <source>
        <dbReference type="Proteomes" id="UP000683442"/>
    </source>
</evidence>
<dbReference type="RefSeq" id="WP_014576165.1">
    <property type="nucleotide sequence ID" value="NZ_CP076686.1"/>
</dbReference>